<dbReference type="Proteomes" id="UP001595850">
    <property type="component" value="Unassembled WGS sequence"/>
</dbReference>
<feature type="non-terminal residue" evidence="2">
    <location>
        <position position="173"/>
    </location>
</feature>
<organism evidence="2 3">
    <name type="scientific">Planomonospora corallina</name>
    <dbReference type="NCBI Taxonomy" id="1806052"/>
    <lineage>
        <taxon>Bacteria</taxon>
        <taxon>Bacillati</taxon>
        <taxon>Actinomycetota</taxon>
        <taxon>Actinomycetes</taxon>
        <taxon>Streptosporangiales</taxon>
        <taxon>Streptosporangiaceae</taxon>
        <taxon>Planomonospora</taxon>
    </lineage>
</organism>
<accession>A0ABV8I4G8</accession>
<evidence type="ECO:0000313" key="3">
    <source>
        <dbReference type="Proteomes" id="UP001595850"/>
    </source>
</evidence>
<comment type="caution">
    <text evidence="2">The sequence shown here is derived from an EMBL/GenBank/DDBJ whole genome shotgun (WGS) entry which is preliminary data.</text>
</comment>
<evidence type="ECO:0008006" key="4">
    <source>
        <dbReference type="Google" id="ProtNLM"/>
    </source>
</evidence>
<keyword evidence="3" id="KW-1185">Reference proteome</keyword>
<dbReference type="EMBL" id="JBHSBM010000016">
    <property type="protein sequence ID" value="MFC4059092.1"/>
    <property type="molecule type" value="Genomic_DNA"/>
</dbReference>
<reference evidence="3" key="1">
    <citation type="journal article" date="2019" name="Int. J. Syst. Evol. Microbiol.">
        <title>The Global Catalogue of Microorganisms (GCM) 10K type strain sequencing project: providing services to taxonomists for standard genome sequencing and annotation.</title>
        <authorList>
            <consortium name="The Broad Institute Genomics Platform"/>
            <consortium name="The Broad Institute Genome Sequencing Center for Infectious Disease"/>
            <person name="Wu L."/>
            <person name="Ma J."/>
        </authorList>
    </citation>
    <scope>NUCLEOTIDE SEQUENCE [LARGE SCALE GENOMIC DNA]</scope>
    <source>
        <strain evidence="3">TBRC 4489</strain>
    </source>
</reference>
<dbReference type="PROSITE" id="PS51257">
    <property type="entry name" value="PROKAR_LIPOPROTEIN"/>
    <property type="match status" value="1"/>
</dbReference>
<dbReference type="RefSeq" id="WP_377287409.1">
    <property type="nucleotide sequence ID" value="NZ_JBHSBM010000016.1"/>
</dbReference>
<protein>
    <recommendedName>
        <fullName evidence="4">Tissue inhibitor of metalloproteinase</fullName>
    </recommendedName>
</protein>
<dbReference type="Gene3D" id="2.40.50.120">
    <property type="match status" value="1"/>
</dbReference>
<gene>
    <name evidence="2" type="ORF">ACFOWE_12345</name>
</gene>
<sequence length="173" mass="17453">MRFRVLAVLAVLLALAAAVVSAPGTACACSCVRMGPAEQVEHATAVFTGTVTAVRRTPGGPLDPEPPVVYVFRADQVYKGELGAEVEVASSTSSAACGYAFTVGARYLVLASDEGGNLAGSDPGVPLTTTLCSGNREVRPGDGPLREDDVLDDEPLAGGLLAALGTARPPAAA</sequence>
<dbReference type="SUPFAM" id="SSF50242">
    <property type="entry name" value="TIMP-like"/>
    <property type="match status" value="1"/>
</dbReference>
<evidence type="ECO:0000313" key="2">
    <source>
        <dbReference type="EMBL" id="MFC4059092.1"/>
    </source>
</evidence>
<keyword evidence="1" id="KW-0732">Signal</keyword>
<name>A0ABV8I4G8_9ACTN</name>
<proteinExistence type="predicted"/>
<feature type="signal peptide" evidence="1">
    <location>
        <begin position="1"/>
        <end position="28"/>
    </location>
</feature>
<evidence type="ECO:0000256" key="1">
    <source>
        <dbReference type="SAM" id="SignalP"/>
    </source>
</evidence>
<feature type="chain" id="PRO_5045062245" description="Tissue inhibitor of metalloproteinase" evidence="1">
    <location>
        <begin position="29"/>
        <end position="173"/>
    </location>
</feature>
<dbReference type="InterPro" id="IPR008993">
    <property type="entry name" value="TIMP-like_OB-fold"/>
</dbReference>